<keyword evidence="2" id="KW-1185">Reference proteome</keyword>
<dbReference type="EMBL" id="JAZGQL010000030">
    <property type="protein sequence ID" value="MEE6311025.1"/>
    <property type="molecule type" value="Genomic_DNA"/>
</dbReference>
<name>A0ABU7SM79_9ACTN</name>
<proteinExistence type="predicted"/>
<sequence length="143" mass="15615">MTENLWDTTDFPVLKAAVDLCNESRGDAAVGAIVARTGLDQQTVMASLRRLEAEHPPFFEKMHKMSFGGVSHVFQPTGHAQRTIKAWPKAEDKLEELIKMLGAIAEQENDPEKAGRLTRVRDYLAAGGRDLAINVISGLITGG</sequence>
<dbReference type="Proteomes" id="UP001339911">
    <property type="component" value="Unassembled WGS sequence"/>
</dbReference>
<evidence type="ECO:0000313" key="1">
    <source>
        <dbReference type="EMBL" id="MEE6311025.1"/>
    </source>
</evidence>
<accession>A0ABU7SM79</accession>
<protein>
    <recommendedName>
        <fullName evidence="3">Transcriptional regulator</fullName>
    </recommendedName>
</protein>
<gene>
    <name evidence="1" type="ORF">V1634_29725</name>
</gene>
<evidence type="ECO:0000313" key="2">
    <source>
        <dbReference type="Proteomes" id="UP001339911"/>
    </source>
</evidence>
<reference evidence="1 2" key="1">
    <citation type="submission" date="2024-01" db="EMBL/GenBank/DDBJ databases">
        <title>Genome insights into Plantactinospora veratri sp. nov.</title>
        <authorList>
            <person name="Wang L."/>
        </authorList>
    </citation>
    <scope>NUCLEOTIDE SEQUENCE [LARGE SCALE GENOMIC DNA]</scope>
    <source>
        <strain evidence="1 2">NEAU-FHS4</strain>
    </source>
</reference>
<dbReference type="RefSeq" id="WP_331211042.1">
    <property type="nucleotide sequence ID" value="NZ_JAZGQL010000030.1"/>
</dbReference>
<organism evidence="1 2">
    <name type="scientific">Plantactinospora veratri</name>
    <dbReference type="NCBI Taxonomy" id="1436122"/>
    <lineage>
        <taxon>Bacteria</taxon>
        <taxon>Bacillati</taxon>
        <taxon>Actinomycetota</taxon>
        <taxon>Actinomycetes</taxon>
        <taxon>Micromonosporales</taxon>
        <taxon>Micromonosporaceae</taxon>
        <taxon>Plantactinospora</taxon>
    </lineage>
</organism>
<comment type="caution">
    <text evidence="1">The sequence shown here is derived from an EMBL/GenBank/DDBJ whole genome shotgun (WGS) entry which is preliminary data.</text>
</comment>
<evidence type="ECO:0008006" key="3">
    <source>
        <dbReference type="Google" id="ProtNLM"/>
    </source>
</evidence>